<keyword evidence="2" id="KW-1185">Reference proteome</keyword>
<accession>A0ABC8KHE1</accession>
<name>A0ABC8KHE1_ERUVS</name>
<reference evidence="1 2" key="1">
    <citation type="submission" date="2022-03" db="EMBL/GenBank/DDBJ databases">
        <authorList>
            <person name="Macdonald S."/>
            <person name="Ahmed S."/>
            <person name="Newling K."/>
        </authorList>
    </citation>
    <scope>NUCLEOTIDE SEQUENCE [LARGE SCALE GENOMIC DNA]</scope>
</reference>
<organism evidence="1 2">
    <name type="scientific">Eruca vesicaria subsp. sativa</name>
    <name type="common">Garden rocket</name>
    <name type="synonym">Eruca sativa</name>
    <dbReference type="NCBI Taxonomy" id="29727"/>
    <lineage>
        <taxon>Eukaryota</taxon>
        <taxon>Viridiplantae</taxon>
        <taxon>Streptophyta</taxon>
        <taxon>Embryophyta</taxon>
        <taxon>Tracheophyta</taxon>
        <taxon>Spermatophyta</taxon>
        <taxon>Magnoliopsida</taxon>
        <taxon>eudicotyledons</taxon>
        <taxon>Gunneridae</taxon>
        <taxon>Pentapetalae</taxon>
        <taxon>rosids</taxon>
        <taxon>malvids</taxon>
        <taxon>Brassicales</taxon>
        <taxon>Brassicaceae</taxon>
        <taxon>Brassiceae</taxon>
        <taxon>Eruca</taxon>
    </lineage>
</organism>
<gene>
    <name evidence="1" type="ORF">ERUC_LOCUS23109</name>
</gene>
<evidence type="ECO:0000313" key="2">
    <source>
        <dbReference type="Proteomes" id="UP001642260"/>
    </source>
</evidence>
<dbReference type="EMBL" id="CAKOAT010230709">
    <property type="protein sequence ID" value="CAH8357354.1"/>
    <property type="molecule type" value="Genomic_DNA"/>
</dbReference>
<proteinExistence type="predicted"/>
<dbReference type="Proteomes" id="UP001642260">
    <property type="component" value="Unassembled WGS sequence"/>
</dbReference>
<protein>
    <submittedName>
        <fullName evidence="1">Uncharacterized protein</fullName>
    </submittedName>
</protein>
<sequence length="126" mass="14134">MSSESMNSVIFPNVESCQILLTRTNRLKSAQENVDANTLKGVIIGKMERRLNTYNDHTQINPSVCEFYTLPICFNFGDVHINELDVIKMVVYGDVLRPEKNVDAKPLPSCLVQYKSIVGKAACELP</sequence>
<comment type="caution">
    <text evidence="1">The sequence shown here is derived from an EMBL/GenBank/DDBJ whole genome shotgun (WGS) entry which is preliminary data.</text>
</comment>
<evidence type="ECO:0000313" key="1">
    <source>
        <dbReference type="EMBL" id="CAH8357354.1"/>
    </source>
</evidence>
<dbReference type="AlphaFoldDB" id="A0ABC8KHE1"/>